<evidence type="ECO:0000313" key="2">
    <source>
        <dbReference type="Proteomes" id="UP000834106"/>
    </source>
</evidence>
<gene>
    <name evidence="1" type="ORF">FPE_LOCUS17118</name>
</gene>
<dbReference type="EMBL" id="OU503045">
    <property type="protein sequence ID" value="CAI9769172.1"/>
    <property type="molecule type" value="Genomic_DNA"/>
</dbReference>
<organism evidence="1 2">
    <name type="scientific">Fraxinus pennsylvanica</name>
    <dbReference type="NCBI Taxonomy" id="56036"/>
    <lineage>
        <taxon>Eukaryota</taxon>
        <taxon>Viridiplantae</taxon>
        <taxon>Streptophyta</taxon>
        <taxon>Embryophyta</taxon>
        <taxon>Tracheophyta</taxon>
        <taxon>Spermatophyta</taxon>
        <taxon>Magnoliopsida</taxon>
        <taxon>eudicotyledons</taxon>
        <taxon>Gunneridae</taxon>
        <taxon>Pentapetalae</taxon>
        <taxon>asterids</taxon>
        <taxon>lamiids</taxon>
        <taxon>Lamiales</taxon>
        <taxon>Oleaceae</taxon>
        <taxon>Oleeae</taxon>
        <taxon>Fraxinus</taxon>
    </lineage>
</organism>
<reference evidence="1" key="1">
    <citation type="submission" date="2023-05" db="EMBL/GenBank/DDBJ databases">
        <authorList>
            <person name="Huff M."/>
        </authorList>
    </citation>
    <scope>NUCLEOTIDE SEQUENCE</scope>
</reference>
<protein>
    <recommendedName>
        <fullName evidence="3">Agamous-like MADS-box protein AGL62</fullName>
    </recommendedName>
</protein>
<keyword evidence="2" id="KW-1185">Reference proteome</keyword>
<name>A0AAD1ZG49_9LAMI</name>
<dbReference type="AlphaFoldDB" id="A0AAD1ZG49"/>
<dbReference type="Proteomes" id="UP000834106">
    <property type="component" value="Chromosome 10"/>
</dbReference>
<evidence type="ECO:0008006" key="3">
    <source>
        <dbReference type="Google" id="ProtNLM"/>
    </source>
</evidence>
<accession>A0AAD1ZG49</accession>
<sequence>MVVMKKKTLGAEVAIIVQSLPGKHVFAFGHSIVDSIISRFENGITSDDSVKNCAKMPDFKRDCSEVSAKLEAKKSLQQGGVNEGGGFWWDMEVEDLELDELEMFKVALEELKNLNIKAETSSSLIPAVPVLGIIGFTLRTEACANLEMLLYKLQFNNVKLCEDLKREKKMAEDQFYAMNEGNGHQSYAKNSSYQGGLTEAAKKSSKKKLAKNLTLKM</sequence>
<evidence type="ECO:0000313" key="1">
    <source>
        <dbReference type="EMBL" id="CAI9769172.1"/>
    </source>
</evidence>
<proteinExistence type="predicted"/>